<evidence type="ECO:0000313" key="2">
    <source>
        <dbReference type="EMBL" id="CAI9959828.1"/>
    </source>
</evidence>
<keyword evidence="1" id="KW-0732">Signal</keyword>
<comment type="caution">
    <text evidence="2">The sequence shown here is derived from an EMBL/GenBank/DDBJ whole genome shotgun (WGS) entry which is preliminary data.</text>
</comment>
<dbReference type="Proteomes" id="UP001642409">
    <property type="component" value="Unassembled WGS sequence"/>
</dbReference>
<feature type="signal peptide" evidence="1">
    <location>
        <begin position="1"/>
        <end position="17"/>
    </location>
</feature>
<reference evidence="2" key="1">
    <citation type="submission" date="2023-06" db="EMBL/GenBank/DDBJ databases">
        <authorList>
            <person name="Kurt Z."/>
        </authorList>
    </citation>
    <scope>NUCLEOTIDE SEQUENCE</scope>
</reference>
<sequence>MLGMLIKSATMLKLVLCAPITKNISQSLSFINFKNIMYRNAQNVNYCTKEYSLSSRVQTGSIILSPASAEHFSLYTTTTQNLILILTYQIQNLPSFALFGLTRSISLQNSQISVKVPQILSQGSLLCFACDVNANASDFTFVASGQNVSGVATSPLTVITLNQSLVQFRLNGMNVGGLILNAFKIAVSISQCNISGYVSQYSVSGSIICFVIEQVSLEVDSVRTCTNIKNLWQGTLTQTGAITINCIVCREGSPTYGLCQKSLEFGIVEDDKFVCLSPFIFDGERCSCKEGDVLNGTLCINILTSVNLFNTKQIENNKSIQDLNNRTKVLENTTEIQNVQMNQDVQNLYQLSNTTHNIIANNYTQLQQYIQDNYTQAEVNFIRNTSILDKIIFDNVYNLSNQISTVKSYSSSLNTDITQLNLTIKAQITQNSWLAQNITLLKETLAHSNDLIQHQHYQINNLCELIKCLNNQDQQNISGTCYIVNNEDDDKFTCSQKVYLAQFDVSIITHVIKNFDNFSNGYVFASDTDIQNAFVDVSDYVYSTFVYPLFQSQSTFTNLKIQFGAQTLNSGSFIISSVQSIIINQMNIISRPGSQLTVNANSQLNILTDSPSDAIIHNLLVNLSLDSYGNITLINNINNILNISKYQVIGDYISNSIVAMIGIHVQSATIHVNHVNFRPSAFNVGNGSSYLFGSSESENTITLIINHFAVIIGNRLNFLLLGSISTTDDTANYYLFGGVIAFVQYSVLSNIIINNVVFDSYQNFNTMFVSQSGFLVGSIYDLWSSVTINNVCILQNMTSTTNFRYFGLGGSCGVNTFIYNASVTFSVQGESFSAFGIIGGQGSSYAEVKNLRTSVSVNSISQPPQDIGNVVVGIVFGSLWAKNCTILNTTVIGGNIVSSQCNCGIFGILFFNTTIINSSISYTNISGYNVGGIIGWQFEERGETIIRDSAISNMNIFGSNCVGGVIGLWECQFPLYLINLQINLVHLSCSGIRVGIVVGYSYNGTYSFTNSIARSNFINGVKQTECANLSNTWSITGC</sequence>
<name>A0AA86QK68_9EUKA</name>
<proteinExistence type="predicted"/>
<protein>
    <submittedName>
        <fullName evidence="3">Hypothetical_protein</fullName>
    </submittedName>
</protein>
<dbReference type="EMBL" id="CATOUU010000924">
    <property type="protein sequence ID" value="CAI9959828.1"/>
    <property type="molecule type" value="Genomic_DNA"/>
</dbReference>
<evidence type="ECO:0000313" key="4">
    <source>
        <dbReference type="Proteomes" id="UP001642409"/>
    </source>
</evidence>
<reference evidence="3 4" key="2">
    <citation type="submission" date="2024-07" db="EMBL/GenBank/DDBJ databases">
        <authorList>
            <person name="Akdeniz Z."/>
        </authorList>
    </citation>
    <scope>NUCLEOTIDE SEQUENCE [LARGE SCALE GENOMIC DNA]</scope>
</reference>
<gene>
    <name evidence="3" type="ORF">HINF_LOCUS38467</name>
    <name evidence="2" type="ORF">HINF_LOCUS47473</name>
</gene>
<accession>A0AA86QK68</accession>
<dbReference type="EMBL" id="CAXDID020000146">
    <property type="protein sequence ID" value="CAL6040711.1"/>
    <property type="molecule type" value="Genomic_DNA"/>
</dbReference>
<evidence type="ECO:0000313" key="3">
    <source>
        <dbReference type="EMBL" id="CAL6040711.1"/>
    </source>
</evidence>
<keyword evidence="4" id="KW-1185">Reference proteome</keyword>
<evidence type="ECO:0000256" key="1">
    <source>
        <dbReference type="SAM" id="SignalP"/>
    </source>
</evidence>
<feature type="chain" id="PRO_5041676143" evidence="1">
    <location>
        <begin position="18"/>
        <end position="1038"/>
    </location>
</feature>
<organism evidence="2">
    <name type="scientific">Hexamita inflata</name>
    <dbReference type="NCBI Taxonomy" id="28002"/>
    <lineage>
        <taxon>Eukaryota</taxon>
        <taxon>Metamonada</taxon>
        <taxon>Diplomonadida</taxon>
        <taxon>Hexamitidae</taxon>
        <taxon>Hexamitinae</taxon>
        <taxon>Hexamita</taxon>
    </lineage>
</organism>
<dbReference type="AlphaFoldDB" id="A0AA86QK68"/>